<comment type="caution">
    <text evidence="2">The sequence shown here is derived from an EMBL/GenBank/DDBJ whole genome shotgun (WGS) entry which is preliminary data.</text>
</comment>
<feature type="compositionally biased region" description="Polar residues" evidence="1">
    <location>
        <begin position="115"/>
        <end position="129"/>
    </location>
</feature>
<sequence length="200" mass="21933">MLISITTKPLCNSHKPWSSAFTLYPNQSPILSIPFLKLPQDLTTPSNPCSSSHNPKSTPSPYHHGRPSKSSPIPHHVASLSAPSPQSTNLTARKSNLQSSPISPLSDFNPHHPRQSQFPIPASSTQSVTAPPPIPNQYPPAITASSRRCPLPNLEPVLTGPTPATQHPNPASSRRESAHARPIQHRTSISRRRHRRRHHL</sequence>
<keyword evidence="3" id="KW-1185">Reference proteome</keyword>
<dbReference type="AlphaFoldDB" id="A0AAW1X806"/>
<evidence type="ECO:0000313" key="2">
    <source>
        <dbReference type="EMBL" id="KAK9932143.1"/>
    </source>
</evidence>
<feature type="compositionally biased region" description="Basic residues" evidence="1">
    <location>
        <begin position="182"/>
        <end position="200"/>
    </location>
</feature>
<gene>
    <name evidence="2" type="ORF">M0R45_019391</name>
</gene>
<proteinExistence type="predicted"/>
<protein>
    <submittedName>
        <fullName evidence="2">Uncharacterized protein</fullName>
    </submittedName>
</protein>
<name>A0AAW1X806_RUBAR</name>
<evidence type="ECO:0000256" key="1">
    <source>
        <dbReference type="SAM" id="MobiDB-lite"/>
    </source>
</evidence>
<dbReference type="Proteomes" id="UP001457282">
    <property type="component" value="Unassembled WGS sequence"/>
</dbReference>
<feature type="compositionally biased region" description="Polar residues" evidence="1">
    <location>
        <begin position="81"/>
        <end position="103"/>
    </location>
</feature>
<evidence type="ECO:0000313" key="3">
    <source>
        <dbReference type="Proteomes" id="UP001457282"/>
    </source>
</evidence>
<feature type="compositionally biased region" description="Polar residues" evidence="1">
    <location>
        <begin position="43"/>
        <end position="60"/>
    </location>
</feature>
<dbReference type="EMBL" id="JBEDUW010000004">
    <property type="protein sequence ID" value="KAK9932143.1"/>
    <property type="molecule type" value="Genomic_DNA"/>
</dbReference>
<reference evidence="2 3" key="1">
    <citation type="journal article" date="2023" name="G3 (Bethesda)">
        <title>A chromosome-length genome assembly and annotation of blackberry (Rubus argutus, cv. 'Hillquist').</title>
        <authorList>
            <person name="Bruna T."/>
            <person name="Aryal R."/>
            <person name="Dudchenko O."/>
            <person name="Sargent D.J."/>
            <person name="Mead D."/>
            <person name="Buti M."/>
            <person name="Cavallini A."/>
            <person name="Hytonen T."/>
            <person name="Andres J."/>
            <person name="Pham M."/>
            <person name="Weisz D."/>
            <person name="Mascagni F."/>
            <person name="Usai G."/>
            <person name="Natali L."/>
            <person name="Bassil N."/>
            <person name="Fernandez G.E."/>
            <person name="Lomsadze A."/>
            <person name="Armour M."/>
            <person name="Olukolu B."/>
            <person name="Poorten T."/>
            <person name="Britton C."/>
            <person name="Davik J."/>
            <person name="Ashrafi H."/>
            <person name="Aiden E.L."/>
            <person name="Borodovsky M."/>
            <person name="Worthington M."/>
        </authorList>
    </citation>
    <scope>NUCLEOTIDE SEQUENCE [LARGE SCALE GENOMIC DNA]</scope>
    <source>
        <strain evidence="2">PI 553951</strain>
    </source>
</reference>
<feature type="compositionally biased region" description="Polar residues" evidence="1">
    <location>
        <begin position="162"/>
        <end position="172"/>
    </location>
</feature>
<accession>A0AAW1X806</accession>
<feature type="region of interest" description="Disordered" evidence="1">
    <location>
        <begin position="43"/>
        <end position="200"/>
    </location>
</feature>
<organism evidence="2 3">
    <name type="scientific">Rubus argutus</name>
    <name type="common">Southern blackberry</name>
    <dbReference type="NCBI Taxonomy" id="59490"/>
    <lineage>
        <taxon>Eukaryota</taxon>
        <taxon>Viridiplantae</taxon>
        <taxon>Streptophyta</taxon>
        <taxon>Embryophyta</taxon>
        <taxon>Tracheophyta</taxon>
        <taxon>Spermatophyta</taxon>
        <taxon>Magnoliopsida</taxon>
        <taxon>eudicotyledons</taxon>
        <taxon>Gunneridae</taxon>
        <taxon>Pentapetalae</taxon>
        <taxon>rosids</taxon>
        <taxon>fabids</taxon>
        <taxon>Rosales</taxon>
        <taxon>Rosaceae</taxon>
        <taxon>Rosoideae</taxon>
        <taxon>Rosoideae incertae sedis</taxon>
        <taxon>Rubus</taxon>
    </lineage>
</organism>